<dbReference type="AlphaFoldDB" id="A0AAD3DVS2"/>
<keyword evidence="9" id="KW-1185">Reference proteome</keyword>
<keyword evidence="5" id="KW-0472">Membrane</keyword>
<feature type="domain" description="Lipid desaturase" evidence="7">
    <location>
        <begin position="273"/>
        <end position="443"/>
    </location>
</feature>
<comment type="similarity">
    <text evidence="2">Belongs to the fatty acid desaturase CarF family.</text>
</comment>
<dbReference type="PANTHER" id="PTHR48231">
    <property type="entry name" value="TMEM189_B_DMAIN DOMAIN-CONTAINING PROTEIN"/>
    <property type="match status" value="1"/>
</dbReference>
<evidence type="ECO:0000256" key="3">
    <source>
        <dbReference type="ARBA" id="ARBA00022692"/>
    </source>
</evidence>
<evidence type="ECO:0000256" key="2">
    <source>
        <dbReference type="ARBA" id="ARBA00007620"/>
    </source>
</evidence>
<dbReference type="PANTHER" id="PTHR48231:SF1">
    <property type="entry name" value="OS08G0187900 PROTEIN"/>
    <property type="match status" value="1"/>
</dbReference>
<accession>A0AAD3DVS2</accession>
<dbReference type="EMBL" id="BMAR01000026">
    <property type="protein sequence ID" value="GFR48763.1"/>
    <property type="molecule type" value="Genomic_DNA"/>
</dbReference>
<evidence type="ECO:0000256" key="1">
    <source>
        <dbReference type="ARBA" id="ARBA00004141"/>
    </source>
</evidence>
<dbReference type="Pfam" id="PF10520">
    <property type="entry name" value="Lipid_desat"/>
    <property type="match status" value="1"/>
</dbReference>
<proteinExistence type="inferred from homology"/>
<comment type="caution">
    <text evidence="8">The sequence shown here is derived from an EMBL/GenBank/DDBJ whole genome shotgun (WGS) entry which is preliminary data.</text>
</comment>
<dbReference type="InterPro" id="IPR019547">
    <property type="entry name" value="Lipid_desat"/>
</dbReference>
<dbReference type="Proteomes" id="UP001054857">
    <property type="component" value="Unassembled WGS sequence"/>
</dbReference>
<evidence type="ECO:0000313" key="9">
    <source>
        <dbReference type="Proteomes" id="UP001054857"/>
    </source>
</evidence>
<comment type="subcellular location">
    <subcellularLocation>
        <location evidence="1">Membrane</location>
        <topology evidence="1">Multi-pass membrane protein</topology>
    </subcellularLocation>
</comment>
<keyword evidence="3" id="KW-0812">Transmembrane</keyword>
<evidence type="ECO:0000256" key="6">
    <source>
        <dbReference type="SAM" id="MobiDB-lite"/>
    </source>
</evidence>
<feature type="compositionally biased region" description="Low complexity" evidence="6">
    <location>
        <begin position="178"/>
        <end position="195"/>
    </location>
</feature>
<gene>
    <name evidence="8" type="ORF">Agub_g10584</name>
</gene>
<organism evidence="8 9">
    <name type="scientific">Astrephomene gubernaculifera</name>
    <dbReference type="NCBI Taxonomy" id="47775"/>
    <lineage>
        <taxon>Eukaryota</taxon>
        <taxon>Viridiplantae</taxon>
        <taxon>Chlorophyta</taxon>
        <taxon>core chlorophytes</taxon>
        <taxon>Chlorophyceae</taxon>
        <taxon>CS clade</taxon>
        <taxon>Chlamydomonadales</taxon>
        <taxon>Astrephomenaceae</taxon>
        <taxon>Astrephomene</taxon>
    </lineage>
</organism>
<dbReference type="GO" id="GO:0016020">
    <property type="term" value="C:membrane"/>
    <property type="evidence" value="ECO:0007669"/>
    <property type="project" value="UniProtKB-SubCell"/>
</dbReference>
<name>A0AAD3DVS2_9CHLO</name>
<reference evidence="8 9" key="1">
    <citation type="journal article" date="2021" name="Sci. Rep.">
        <title>Genome sequencing of the multicellular alga Astrephomene provides insights into convergent evolution of germ-soma differentiation.</title>
        <authorList>
            <person name="Yamashita S."/>
            <person name="Yamamoto K."/>
            <person name="Matsuzaki R."/>
            <person name="Suzuki S."/>
            <person name="Yamaguchi H."/>
            <person name="Hirooka S."/>
            <person name="Minakuchi Y."/>
            <person name="Miyagishima S."/>
            <person name="Kawachi M."/>
            <person name="Toyoda A."/>
            <person name="Nozaki H."/>
        </authorList>
    </citation>
    <scope>NUCLEOTIDE SEQUENCE [LARGE SCALE GENOMIC DNA]</scope>
    <source>
        <strain evidence="8 9">NIES-4017</strain>
    </source>
</reference>
<evidence type="ECO:0000313" key="8">
    <source>
        <dbReference type="EMBL" id="GFR48763.1"/>
    </source>
</evidence>
<keyword evidence="4" id="KW-1133">Transmembrane helix</keyword>
<sequence length="472" mass="50851">MALANRSSTIRARVAASHSIRAIQPLRLVIVRADPPSGGVRVTREFREGDNDVTIPGAPTVRKEADGLYIDGDAPPPRPRKDNMSKEMKARLRAEYTGFGGSENKGIAAEEAHAVSALPATPSAATVTLSFASPRTPLIIAAAAAAVTESPSLEETPALQLRPASSASEDFPMRPPGSTTFNSRTSTSATTAAAAATASSASAPASATAHSSLNPQQWVLLEEGEELMRSTPEQRAWTWTCIALLGATMQQATRQVHNAEDAVVFGAAVLLAYSLADLGTGVYHWAVDNYGDASTPLVGRQIAAFQGHHQRPWTITQRQFANNVHQVFGPACYPAAALLTLSPLMPLGWNAWSSAFLFTVCISQQLHAWSHMKKSELHPAVVALQDAGVLIGRRMHGAHHRPPFTDNYCIVSGWWNPLLDGSGVFRRMEEAIRDLTGVEPRCWHELQEDWREIERPQRRQATATAAATAAAK</sequence>
<evidence type="ECO:0000259" key="7">
    <source>
        <dbReference type="Pfam" id="PF10520"/>
    </source>
</evidence>
<evidence type="ECO:0000256" key="5">
    <source>
        <dbReference type="ARBA" id="ARBA00023136"/>
    </source>
</evidence>
<evidence type="ECO:0000256" key="4">
    <source>
        <dbReference type="ARBA" id="ARBA00022989"/>
    </source>
</evidence>
<feature type="region of interest" description="Disordered" evidence="6">
    <location>
        <begin position="149"/>
        <end position="195"/>
    </location>
</feature>
<protein>
    <recommendedName>
        <fullName evidence="7">Lipid desaturase domain-containing protein</fullName>
    </recommendedName>
</protein>